<protein>
    <submittedName>
        <fullName evidence="1">Uncharacterized protein</fullName>
    </submittedName>
</protein>
<organism evidence="1 2">
    <name type="scientific">Oryza rufipogon</name>
    <name type="common">Brownbeard rice</name>
    <name type="synonym">Asian wild rice</name>
    <dbReference type="NCBI Taxonomy" id="4529"/>
    <lineage>
        <taxon>Eukaryota</taxon>
        <taxon>Viridiplantae</taxon>
        <taxon>Streptophyta</taxon>
        <taxon>Embryophyta</taxon>
        <taxon>Tracheophyta</taxon>
        <taxon>Spermatophyta</taxon>
        <taxon>Magnoliopsida</taxon>
        <taxon>Liliopsida</taxon>
        <taxon>Poales</taxon>
        <taxon>Poaceae</taxon>
        <taxon>BOP clade</taxon>
        <taxon>Oryzoideae</taxon>
        <taxon>Oryzeae</taxon>
        <taxon>Oryzinae</taxon>
        <taxon>Oryza</taxon>
    </lineage>
</organism>
<name>A0A0E0QMV7_ORYRU</name>
<sequence length="96" mass="10443">MTQHSGGVFVWLRWLRATATAAASAASCEVITAGMRGLCVLLRLKPRRPILVVWLRLIPRLSYIRPGEVEGALGQLVVRAATKQALNYSSKAKVAT</sequence>
<reference evidence="1" key="2">
    <citation type="submission" date="2015-06" db="UniProtKB">
        <authorList>
            <consortium name="EnsemblPlants"/>
        </authorList>
    </citation>
    <scope>IDENTIFICATION</scope>
</reference>
<proteinExistence type="predicted"/>
<dbReference type="Proteomes" id="UP000008022">
    <property type="component" value="Unassembled WGS sequence"/>
</dbReference>
<accession>A0A0E0QMV7</accession>
<evidence type="ECO:0000313" key="1">
    <source>
        <dbReference type="EnsemblPlants" id="ORUFI09G00740.1"/>
    </source>
</evidence>
<dbReference type="Gramene" id="ORUFI09G00740.1">
    <property type="protein sequence ID" value="ORUFI09G00740.1"/>
    <property type="gene ID" value="ORUFI09G00740"/>
</dbReference>
<evidence type="ECO:0000313" key="2">
    <source>
        <dbReference type="Proteomes" id="UP000008022"/>
    </source>
</evidence>
<dbReference type="HOGENOM" id="CLU_2363433_0_0_1"/>
<dbReference type="AlphaFoldDB" id="A0A0E0QMV7"/>
<dbReference type="EnsemblPlants" id="ORUFI09G00740.1">
    <property type="protein sequence ID" value="ORUFI09G00740.1"/>
    <property type="gene ID" value="ORUFI09G00740"/>
</dbReference>
<reference evidence="2" key="1">
    <citation type="submission" date="2013-06" db="EMBL/GenBank/DDBJ databases">
        <authorList>
            <person name="Zhao Q."/>
        </authorList>
    </citation>
    <scope>NUCLEOTIDE SEQUENCE</scope>
    <source>
        <strain evidence="2">cv. W1943</strain>
    </source>
</reference>
<keyword evidence="2" id="KW-1185">Reference proteome</keyword>